<dbReference type="GO" id="GO:0009007">
    <property type="term" value="F:site-specific DNA-methyltransferase (adenine-specific) activity"/>
    <property type="evidence" value="ECO:0007669"/>
    <property type="project" value="UniProtKB-EC"/>
</dbReference>
<evidence type="ECO:0000256" key="2">
    <source>
        <dbReference type="ARBA" id="ARBA00011900"/>
    </source>
</evidence>
<proteinExistence type="inferred from homology"/>
<dbReference type="PANTHER" id="PTHR30481">
    <property type="entry name" value="DNA ADENINE METHYLASE"/>
    <property type="match status" value="1"/>
</dbReference>
<comment type="similarity">
    <text evidence="1">Belongs to the N(4)/N(6)-methyltransferase family.</text>
</comment>
<dbReference type="GO" id="GO:0032259">
    <property type="term" value="P:methylation"/>
    <property type="evidence" value="ECO:0007669"/>
    <property type="project" value="UniProtKB-KW"/>
</dbReference>
<dbReference type="PANTHER" id="PTHR30481:SF3">
    <property type="entry name" value="DNA ADENINE METHYLASE"/>
    <property type="match status" value="1"/>
</dbReference>
<keyword evidence="3 7" id="KW-0489">Methyltransferase</keyword>
<dbReference type="Pfam" id="PF02086">
    <property type="entry name" value="MethyltransfD12"/>
    <property type="match status" value="1"/>
</dbReference>
<accession>A0A1B2IH14</accession>
<comment type="catalytic activity">
    <reaction evidence="6">
        <text>a 2'-deoxyadenosine in DNA + S-adenosyl-L-methionine = an N(6)-methyl-2'-deoxyadenosine in DNA + S-adenosyl-L-homocysteine + H(+)</text>
        <dbReference type="Rhea" id="RHEA:15197"/>
        <dbReference type="Rhea" id="RHEA-COMP:12418"/>
        <dbReference type="Rhea" id="RHEA-COMP:12419"/>
        <dbReference type="ChEBI" id="CHEBI:15378"/>
        <dbReference type="ChEBI" id="CHEBI:57856"/>
        <dbReference type="ChEBI" id="CHEBI:59789"/>
        <dbReference type="ChEBI" id="CHEBI:90615"/>
        <dbReference type="ChEBI" id="CHEBI:90616"/>
        <dbReference type="EC" id="2.1.1.72"/>
    </reaction>
</comment>
<dbReference type="Gene3D" id="1.10.1020.10">
    <property type="entry name" value="Adenine-specific Methyltransferase, Domain 2"/>
    <property type="match status" value="1"/>
</dbReference>
<gene>
    <name evidence="7" type="ORF">STRATTON_123</name>
</gene>
<reference evidence="8" key="1">
    <citation type="submission" date="2016-06" db="EMBL/GenBank/DDBJ databases">
        <authorList>
            <person name="Berg J.A."/>
            <person name="Stratton M.L."/>
            <person name="Esplin I.D."/>
            <person name="Jensen G.L."/>
            <person name="Merrill B.D."/>
            <person name="Breakwell D.P."/>
            <person name="Hope S."/>
            <person name="Grose J.H."/>
        </authorList>
    </citation>
    <scope>NUCLEOTIDE SEQUENCE [LARGE SCALE GENOMIC DNA]</scope>
</reference>
<dbReference type="InterPro" id="IPR002052">
    <property type="entry name" value="DNA_methylase_N6_adenine_CS"/>
</dbReference>
<evidence type="ECO:0000256" key="6">
    <source>
        <dbReference type="ARBA" id="ARBA00047942"/>
    </source>
</evidence>
<dbReference type="InterPro" id="IPR012327">
    <property type="entry name" value="MeTrfase_D12"/>
</dbReference>
<evidence type="ECO:0000256" key="1">
    <source>
        <dbReference type="ARBA" id="ARBA00006594"/>
    </source>
</evidence>
<dbReference type="PROSITE" id="PS00092">
    <property type="entry name" value="N6_MTASE"/>
    <property type="match status" value="1"/>
</dbReference>
<evidence type="ECO:0000256" key="3">
    <source>
        <dbReference type="ARBA" id="ARBA00022603"/>
    </source>
</evidence>
<evidence type="ECO:0000256" key="5">
    <source>
        <dbReference type="ARBA" id="ARBA00022691"/>
    </source>
</evidence>
<dbReference type="GO" id="GO:0006298">
    <property type="term" value="P:mismatch repair"/>
    <property type="evidence" value="ECO:0007669"/>
    <property type="project" value="TreeGrafter"/>
</dbReference>
<evidence type="ECO:0000313" key="8">
    <source>
        <dbReference type="Proteomes" id="UP000221949"/>
    </source>
</evidence>
<dbReference type="InterPro" id="IPR023095">
    <property type="entry name" value="Ade_MeTrfase_dom_2"/>
</dbReference>
<dbReference type="InterPro" id="IPR012263">
    <property type="entry name" value="M_m6A_EcoRV"/>
</dbReference>
<sequence length="272" mass="30777">MIKPILKWMGGKSRILPVLLQHLPQRNTFVEPFVGAGSVFLNTDYDNYILADSNPDLIELLSIAKDQPEALIAATQPLFVDGNVRRTFMERREAFNATGTDGMSRVDRAAMFLYLMRHGYNGMCRYNGSGGFNVPFGKYPNGVYYPLNEINAWAKKCKDADVTLLCADFRTVLESCPDNAVIYADPPYIPLSETAKHAQYHKKEFSQTDHRVLSRMLFAQVERGNNVVLSNADTLLTREIYHGFNWHTVEVGRYMSADKSKRKTVPELIGVL</sequence>
<dbReference type="SUPFAM" id="SSF53335">
    <property type="entry name" value="S-adenosyl-L-methionine-dependent methyltransferases"/>
    <property type="match status" value="1"/>
</dbReference>
<dbReference type="Proteomes" id="UP000221949">
    <property type="component" value="Segment"/>
</dbReference>
<dbReference type="InterPro" id="IPR029063">
    <property type="entry name" value="SAM-dependent_MTases_sf"/>
</dbReference>
<dbReference type="NCBIfam" id="TIGR00571">
    <property type="entry name" value="dam"/>
    <property type="match status" value="1"/>
</dbReference>
<keyword evidence="4" id="KW-0808">Transferase</keyword>
<dbReference type="PRINTS" id="PR00505">
    <property type="entry name" value="D12N6MTFRASE"/>
</dbReference>
<dbReference type="Gene3D" id="3.40.50.150">
    <property type="entry name" value="Vaccinia Virus protein VP39"/>
    <property type="match status" value="1"/>
</dbReference>
<protein>
    <recommendedName>
        <fullName evidence="2">site-specific DNA-methyltransferase (adenine-specific)</fullName>
        <ecNumber evidence="2">2.1.1.72</ecNumber>
    </recommendedName>
</protein>
<evidence type="ECO:0000256" key="4">
    <source>
        <dbReference type="ARBA" id="ARBA00022679"/>
    </source>
</evidence>
<keyword evidence="5" id="KW-0949">S-adenosyl-L-methionine</keyword>
<organism evidence="7 8">
    <name type="scientific">Erwinia phage vB_EamM_Stratton</name>
    <dbReference type="NCBI Taxonomy" id="1883378"/>
    <lineage>
        <taxon>Viruses</taxon>
        <taxon>Duplodnaviria</taxon>
        <taxon>Heunggongvirae</taxon>
        <taxon>Uroviricota</taxon>
        <taxon>Caudoviricetes</taxon>
        <taxon>Chimalliviridae</taxon>
        <taxon>Erskinevirus</taxon>
        <taxon>Erskinevirus EaH2</taxon>
    </lineage>
</organism>
<dbReference type="GO" id="GO:1904047">
    <property type="term" value="F:S-adenosyl-L-methionine binding"/>
    <property type="evidence" value="ECO:0007669"/>
    <property type="project" value="TreeGrafter"/>
</dbReference>
<dbReference type="GO" id="GO:0009307">
    <property type="term" value="P:DNA restriction-modification system"/>
    <property type="evidence" value="ECO:0007669"/>
    <property type="project" value="InterPro"/>
</dbReference>
<evidence type="ECO:0000313" key="7">
    <source>
        <dbReference type="EMBL" id="ANZ50548.1"/>
    </source>
</evidence>
<dbReference type="EMBL" id="KX397373">
    <property type="protein sequence ID" value="ANZ50548.1"/>
    <property type="molecule type" value="Genomic_DNA"/>
</dbReference>
<dbReference type="EC" id="2.1.1.72" evidence="2"/>
<name>A0A1B2IH14_9CAUD</name>
<dbReference type="GO" id="GO:0043565">
    <property type="term" value="F:sequence-specific DNA binding"/>
    <property type="evidence" value="ECO:0007669"/>
    <property type="project" value="TreeGrafter"/>
</dbReference>
<dbReference type="PIRSF" id="PIRSF000398">
    <property type="entry name" value="M_m6A_EcoRV"/>
    <property type="match status" value="1"/>
</dbReference>